<reference evidence="1" key="1">
    <citation type="submission" date="2025-08" db="UniProtKB">
        <authorList>
            <consortium name="Ensembl"/>
        </authorList>
    </citation>
    <scope>IDENTIFICATION</scope>
</reference>
<accession>A0A8C3JMK7</accession>
<reference evidence="1" key="2">
    <citation type="submission" date="2025-09" db="UniProtKB">
        <authorList>
            <consortium name="Ensembl"/>
        </authorList>
    </citation>
    <scope>IDENTIFICATION</scope>
</reference>
<name>A0A8C3JMK7_9CHAR</name>
<dbReference type="Proteomes" id="UP000694419">
    <property type="component" value="Unplaced"/>
</dbReference>
<sequence length="81" mass="8903">VLAVSKGLHHHSVGLRLLSFGDTGFVTSFSKCGIILISHSSCTNSFFLNVPLSVYPFIYGMKFCCSLPSLKKIRAAFFLPF</sequence>
<dbReference type="AlphaFoldDB" id="A0A8C3JMK7"/>
<evidence type="ECO:0000313" key="2">
    <source>
        <dbReference type="Proteomes" id="UP000694419"/>
    </source>
</evidence>
<dbReference type="Ensembl" id="ENSCPGT00000010519.1">
    <property type="protein sequence ID" value="ENSCPGP00000009588.1"/>
    <property type="gene ID" value="ENSCPGG00000006825.1"/>
</dbReference>
<evidence type="ECO:0000313" key="1">
    <source>
        <dbReference type="Ensembl" id="ENSCPGP00000009588.1"/>
    </source>
</evidence>
<proteinExistence type="predicted"/>
<organism evidence="1 2">
    <name type="scientific">Calidris pygmaea</name>
    <name type="common">Spoon-billed sandpiper</name>
    <dbReference type="NCBI Taxonomy" id="425635"/>
    <lineage>
        <taxon>Eukaryota</taxon>
        <taxon>Metazoa</taxon>
        <taxon>Chordata</taxon>
        <taxon>Craniata</taxon>
        <taxon>Vertebrata</taxon>
        <taxon>Euteleostomi</taxon>
        <taxon>Archelosauria</taxon>
        <taxon>Archosauria</taxon>
        <taxon>Dinosauria</taxon>
        <taxon>Saurischia</taxon>
        <taxon>Theropoda</taxon>
        <taxon>Coelurosauria</taxon>
        <taxon>Aves</taxon>
        <taxon>Neognathae</taxon>
        <taxon>Neoaves</taxon>
        <taxon>Charadriiformes</taxon>
        <taxon>Scolopacidae</taxon>
        <taxon>Calidris</taxon>
    </lineage>
</organism>
<protein>
    <submittedName>
        <fullName evidence="1">Uncharacterized protein</fullName>
    </submittedName>
</protein>
<keyword evidence="2" id="KW-1185">Reference proteome</keyword>